<evidence type="ECO:0000313" key="6">
    <source>
        <dbReference type="Proteomes" id="UP000053271"/>
    </source>
</evidence>
<dbReference type="Gene3D" id="3.40.50.720">
    <property type="entry name" value="NAD(P)-binding Rossmann-like Domain"/>
    <property type="match status" value="2"/>
</dbReference>
<evidence type="ECO:0000256" key="3">
    <source>
        <dbReference type="SAM" id="MobiDB-lite"/>
    </source>
</evidence>
<evidence type="ECO:0000256" key="2">
    <source>
        <dbReference type="RuleBase" id="RU004508"/>
    </source>
</evidence>
<dbReference type="AlphaFoldDB" id="A0A117QNH9"/>
<dbReference type="CDD" id="cd05237">
    <property type="entry name" value="UDP_invert_4-6DH_SDR_e"/>
    <property type="match status" value="1"/>
</dbReference>
<dbReference type="SUPFAM" id="SSF51735">
    <property type="entry name" value="NAD(P)-binding Rossmann-fold domains"/>
    <property type="match status" value="2"/>
</dbReference>
<comment type="caution">
    <text evidence="5">The sequence shown here is derived from an EMBL/GenBank/DDBJ whole genome shotgun (WGS) entry which is preliminary data.</text>
</comment>
<dbReference type="InterPro" id="IPR003869">
    <property type="entry name" value="Polysac_CapD-like"/>
</dbReference>
<dbReference type="Gene3D" id="3.90.1150.10">
    <property type="entry name" value="Aspartate Aminotransferase, domain 1"/>
    <property type="match status" value="1"/>
</dbReference>
<dbReference type="EMBL" id="LMWS01000017">
    <property type="protein sequence ID" value="KUN38069.1"/>
    <property type="molecule type" value="Genomic_DNA"/>
</dbReference>
<sequence>MTIHRLRPRQERATRQAPADAPRAPRTAERGDAAPVAVPFAVTRISPEARRAAGRVLASGWVTGGPETERFETEFAAYVGARHAVAVSSCTAALELSLRALRLPAGAPVLVPALTFCGAVQAVLHAGLRPVPVDVDPRTGMPTPATVSRAARSCGCPRAMTALHYAGAPAPVEEYARAARLPLTHVVEDAAHALGTTVGDIPVGHLSRAACFSFYATKNLPIGEGGMVTTDDASLADRVRRARLHGMSADAWHRHQPGGSWRYTVEEAGLKANMTDVQAAVGRAQLRHFDHWQARRAALAARYTAALAEVPGIVPLEPAAAGRHAHHLYVVRVLDAYGTSRDDLVDLLARDGIGTSVHFVPPHHLPYFRDLLTAPPGGLPGTDALFPQLLSLPLYPDLAEAAVDRVCGALAEHARGGGAAAGSTGTAGSAVTGGSPGTVPAAADDRSADRPLPPPTPHPGLRTLVVGAGEAGRALARDLARTPAYGLRPVGFLDDDPDKHRAGRVGDLPVLGDLGAVRAAVLAHRVEAVVVAIPGLDPDRFRRVARAAEAAGASVRYLPSFIAALRRDVVGGDMCELDVRALIGRPEMHVVGPEARAVIAGRRVLVTGAGGSIGSELCHQLRAFGPSRLILLDHDESNLHRLQLELYGDALRGDDIVISDIRDRPRIDQVFRDLRPEVVFHAAAHKHLPLLELHPCEGVKSNVRGTENLVRAAATTGTRRFVLISTDKAADPVSVLGATKRLAERVVGAAQDTAPAGTVFTAVRFGNVLGSRGSLLSVVAQQLGSGDPVTVTHPDVTRYFMTVEEAVGLVLEAARMARGGEVFVLDMNRPVRIVDLVREYARSVHVPDVDIRFTGLRPGEKLNETLFSADERHTPTAHPRILAAIPADHEPAFGPHLSGLYATAEDNDGDGVRRALAALLPGFPAAPSGLPPRAALTAPYPDDF</sequence>
<dbReference type="InterPro" id="IPR015422">
    <property type="entry name" value="PyrdxlP-dep_Trfase_small"/>
</dbReference>
<dbReference type="InterPro" id="IPR036291">
    <property type="entry name" value="NAD(P)-bd_dom_sf"/>
</dbReference>
<comment type="similarity">
    <text evidence="2">Belongs to the DegT/DnrJ/EryC1 family.</text>
</comment>
<dbReference type="Proteomes" id="UP000053271">
    <property type="component" value="Unassembled WGS sequence"/>
</dbReference>
<feature type="region of interest" description="Disordered" evidence="3">
    <location>
        <begin position="1"/>
        <end position="32"/>
    </location>
</feature>
<dbReference type="InterPro" id="IPR000653">
    <property type="entry name" value="DegT/StrS_aminotransferase"/>
</dbReference>
<keyword evidence="2" id="KW-0663">Pyridoxal phosphate</keyword>
<dbReference type="Pfam" id="PF01041">
    <property type="entry name" value="DegT_DnrJ_EryC1"/>
    <property type="match status" value="1"/>
</dbReference>
<feature type="region of interest" description="Disordered" evidence="3">
    <location>
        <begin position="417"/>
        <end position="461"/>
    </location>
</feature>
<evidence type="ECO:0000313" key="5">
    <source>
        <dbReference type="EMBL" id="KUN38069.1"/>
    </source>
</evidence>
<gene>
    <name evidence="5" type="ORF">AQJ30_14460</name>
</gene>
<feature type="compositionally biased region" description="Low complexity" evidence="3">
    <location>
        <begin position="15"/>
        <end position="25"/>
    </location>
</feature>
<reference evidence="5 6" key="1">
    <citation type="submission" date="2015-10" db="EMBL/GenBank/DDBJ databases">
        <title>Draft genome sequence of Streptomyces longwoodensis DSM 41677, type strain for the species Streptomyces longwoodensis.</title>
        <authorList>
            <person name="Ruckert C."/>
            <person name="Winkler A."/>
            <person name="Kalinowski J."/>
            <person name="Kampfer P."/>
            <person name="Glaeser S."/>
        </authorList>
    </citation>
    <scope>NUCLEOTIDE SEQUENCE [LARGE SCALE GENOMIC DNA]</scope>
    <source>
        <strain evidence="5 6">DSM 41677</strain>
    </source>
</reference>
<dbReference type="RefSeq" id="WP_245726920.1">
    <property type="nucleotide sequence ID" value="NZ_KQ948552.1"/>
</dbReference>
<dbReference type="InterPro" id="IPR015421">
    <property type="entry name" value="PyrdxlP-dep_Trfase_major"/>
</dbReference>
<dbReference type="PANTHER" id="PTHR43318:SF1">
    <property type="entry name" value="POLYSACCHARIDE BIOSYNTHESIS PROTEIN EPSC-RELATED"/>
    <property type="match status" value="1"/>
</dbReference>
<dbReference type="Pfam" id="PF02719">
    <property type="entry name" value="Polysacc_synt_2"/>
    <property type="match status" value="1"/>
</dbReference>
<dbReference type="STRING" id="68231.AQJ30_14460"/>
<dbReference type="InterPro" id="IPR051203">
    <property type="entry name" value="Polysaccharide_Synthase-Rel"/>
</dbReference>
<comment type="similarity">
    <text evidence="1">Belongs to the polysaccharide synthase family.</text>
</comment>
<feature type="compositionally biased region" description="Low complexity" evidence="3">
    <location>
        <begin position="421"/>
        <end position="442"/>
    </location>
</feature>
<accession>A0A117QNH9</accession>
<dbReference type="CDD" id="cd00616">
    <property type="entry name" value="AHBA_syn"/>
    <property type="match status" value="1"/>
</dbReference>
<feature type="domain" description="Polysaccharide biosynthesis protein CapD-like" evidence="4">
    <location>
        <begin position="604"/>
        <end position="884"/>
    </location>
</feature>
<organism evidence="5 6">
    <name type="scientific">Streptomyces longwoodensis</name>
    <dbReference type="NCBI Taxonomy" id="68231"/>
    <lineage>
        <taxon>Bacteria</taxon>
        <taxon>Bacillati</taxon>
        <taxon>Actinomycetota</taxon>
        <taxon>Actinomycetes</taxon>
        <taxon>Kitasatosporales</taxon>
        <taxon>Streptomycetaceae</taxon>
        <taxon>Streptomyces</taxon>
    </lineage>
</organism>
<dbReference type="InterPro" id="IPR015424">
    <property type="entry name" value="PyrdxlP-dep_Trfase"/>
</dbReference>
<evidence type="ECO:0000259" key="4">
    <source>
        <dbReference type="Pfam" id="PF02719"/>
    </source>
</evidence>
<name>A0A117QNH9_9ACTN</name>
<dbReference type="GeneID" id="91430316"/>
<evidence type="ECO:0000256" key="1">
    <source>
        <dbReference type="ARBA" id="ARBA00007430"/>
    </source>
</evidence>
<protein>
    <recommendedName>
        <fullName evidence="4">Polysaccharide biosynthesis protein CapD-like domain-containing protein</fullName>
    </recommendedName>
</protein>
<keyword evidence="6" id="KW-1185">Reference proteome</keyword>
<dbReference type="Pfam" id="PF13727">
    <property type="entry name" value="CoA_binding_3"/>
    <property type="match status" value="1"/>
</dbReference>
<dbReference type="PANTHER" id="PTHR43318">
    <property type="entry name" value="UDP-N-ACETYLGLUCOSAMINE 4,6-DEHYDRATASE"/>
    <property type="match status" value="1"/>
</dbReference>
<proteinExistence type="inferred from homology"/>
<dbReference type="Gene3D" id="3.40.640.10">
    <property type="entry name" value="Type I PLP-dependent aspartate aminotransferase-like (Major domain)"/>
    <property type="match status" value="1"/>
</dbReference>
<dbReference type="SUPFAM" id="SSF53383">
    <property type="entry name" value="PLP-dependent transferases"/>
    <property type="match status" value="1"/>
</dbReference>